<evidence type="ECO:0000313" key="3">
    <source>
        <dbReference type="EMBL" id="MBB5474853.1"/>
    </source>
</evidence>
<name>A0A511FI91_9CELL</name>
<dbReference type="Proteomes" id="UP000564629">
    <property type="component" value="Unassembled WGS sequence"/>
</dbReference>
<dbReference type="Proteomes" id="UP000321723">
    <property type="component" value="Unassembled WGS sequence"/>
</dbReference>
<reference evidence="3 5" key="2">
    <citation type="submission" date="2020-08" db="EMBL/GenBank/DDBJ databases">
        <title>Sequencing the genomes of 1000 actinobacteria strains.</title>
        <authorList>
            <person name="Klenk H.-P."/>
        </authorList>
    </citation>
    <scope>NUCLEOTIDE SEQUENCE [LARGE SCALE GENOMIC DNA]</scope>
    <source>
        <strain evidence="3 5">DSM 9581</strain>
    </source>
</reference>
<dbReference type="AlphaFoldDB" id="A0A511FI91"/>
<sequence length="312" mass="32520">MSALVTPLAMGRRAHARPPTPVPAPPRAALALRSMSKRVVVWACVADTDPEPMTGQIDVAETGGGDPHASAFAAALPTILAQIEPWLARLASGTSLRLAELAVLNPTLRQRLREGPPLDGVLVLPASEVTEANATVGAARQLVEQLHRDVIAPGREATVEVAVGASVRAHHRDAGVAWARADGLYETRVVDASDQTAALVRAIVLAVRAHRRHEGRLEVVCSSRAAVSLARDALTGRPLSSHRARAAAQRALADLDTAGTVRIVRAGGGGISRAAARLATVARHNHEAGVAGPEHERRAAAALADELGRPAP</sequence>
<dbReference type="RefSeq" id="WP_146839775.1">
    <property type="nucleotide sequence ID" value="NZ_BJVQ01000060.1"/>
</dbReference>
<evidence type="ECO:0000313" key="5">
    <source>
        <dbReference type="Proteomes" id="UP000564629"/>
    </source>
</evidence>
<dbReference type="EMBL" id="BJVQ01000060">
    <property type="protein sequence ID" value="GEL48077.1"/>
    <property type="molecule type" value="Genomic_DNA"/>
</dbReference>
<organism evidence="2 4">
    <name type="scientific">Cellulomonas hominis</name>
    <dbReference type="NCBI Taxonomy" id="156981"/>
    <lineage>
        <taxon>Bacteria</taxon>
        <taxon>Bacillati</taxon>
        <taxon>Actinomycetota</taxon>
        <taxon>Actinomycetes</taxon>
        <taxon>Micrococcales</taxon>
        <taxon>Cellulomonadaceae</taxon>
        <taxon>Cellulomonas</taxon>
    </lineage>
</organism>
<dbReference type="EMBL" id="JACHDN010000001">
    <property type="protein sequence ID" value="MBB5474853.1"/>
    <property type="molecule type" value="Genomic_DNA"/>
</dbReference>
<proteinExistence type="predicted"/>
<reference evidence="2 4" key="1">
    <citation type="submission" date="2019-07" db="EMBL/GenBank/DDBJ databases">
        <title>Whole genome shotgun sequence of Cellulomonas hominis NBRC 16055.</title>
        <authorList>
            <person name="Hosoyama A."/>
            <person name="Uohara A."/>
            <person name="Ohji S."/>
            <person name="Ichikawa N."/>
        </authorList>
    </citation>
    <scope>NUCLEOTIDE SEQUENCE [LARGE SCALE GENOMIC DNA]</scope>
    <source>
        <strain evidence="2 4">NBRC 16055</strain>
    </source>
</reference>
<gene>
    <name evidence="2" type="ORF">CHO01_31930</name>
    <name evidence="3" type="ORF">HNR08_003589</name>
</gene>
<evidence type="ECO:0000313" key="4">
    <source>
        <dbReference type="Proteomes" id="UP000321723"/>
    </source>
</evidence>
<keyword evidence="4" id="KW-1185">Reference proteome</keyword>
<comment type="caution">
    <text evidence="2">The sequence shown here is derived from an EMBL/GenBank/DDBJ whole genome shotgun (WGS) entry which is preliminary data.</text>
</comment>
<evidence type="ECO:0000313" key="2">
    <source>
        <dbReference type="EMBL" id="GEL48077.1"/>
    </source>
</evidence>
<dbReference type="OrthoDB" id="9789727at2"/>
<accession>A0A511FI91</accession>
<protein>
    <submittedName>
        <fullName evidence="2">Uncharacterized protein</fullName>
    </submittedName>
</protein>
<feature type="region of interest" description="Disordered" evidence="1">
    <location>
        <begin position="1"/>
        <end position="25"/>
    </location>
</feature>
<evidence type="ECO:0000256" key="1">
    <source>
        <dbReference type="SAM" id="MobiDB-lite"/>
    </source>
</evidence>